<comment type="caution">
    <text evidence="2">The sequence shown here is derived from an EMBL/GenBank/DDBJ whole genome shotgun (WGS) entry which is preliminary data.</text>
</comment>
<dbReference type="SMART" id="SM00986">
    <property type="entry name" value="UDG"/>
    <property type="match status" value="1"/>
</dbReference>
<keyword evidence="3" id="KW-1185">Reference proteome</keyword>
<accession>A0ABP8FKU4</accession>
<dbReference type="InterPro" id="IPR047124">
    <property type="entry name" value="HI_0220.2"/>
</dbReference>
<dbReference type="EMBL" id="BAABGX010000002">
    <property type="protein sequence ID" value="GAA4306203.1"/>
    <property type="molecule type" value="Genomic_DNA"/>
</dbReference>
<organism evidence="2 3">
    <name type="scientific">Nibribacter koreensis</name>
    <dbReference type="NCBI Taxonomy" id="1084519"/>
    <lineage>
        <taxon>Bacteria</taxon>
        <taxon>Pseudomonadati</taxon>
        <taxon>Bacteroidota</taxon>
        <taxon>Cytophagia</taxon>
        <taxon>Cytophagales</taxon>
        <taxon>Hymenobacteraceae</taxon>
        <taxon>Nibribacter</taxon>
    </lineage>
</organism>
<dbReference type="SMART" id="SM00987">
    <property type="entry name" value="UreE_C"/>
    <property type="match status" value="1"/>
</dbReference>
<dbReference type="Pfam" id="PF03167">
    <property type="entry name" value="UDG"/>
    <property type="match status" value="1"/>
</dbReference>
<name>A0ABP8FKU4_9BACT</name>
<dbReference type="Gene3D" id="3.40.470.10">
    <property type="entry name" value="Uracil-DNA glycosylase-like domain"/>
    <property type="match status" value="1"/>
</dbReference>
<protein>
    <submittedName>
        <fullName evidence="2">Uracil-DNA glycosylase family protein</fullName>
    </submittedName>
</protein>
<dbReference type="CDD" id="cd10033">
    <property type="entry name" value="UDG_like"/>
    <property type="match status" value="1"/>
</dbReference>
<dbReference type="SUPFAM" id="SSF52141">
    <property type="entry name" value="Uracil-DNA glycosylase-like"/>
    <property type="match status" value="1"/>
</dbReference>
<sequence>MIVGQAPGTKVHASGIPWDDQSGKRLRQWMGLTPDEFYDEANIAIVPTGFCFPGTGKSGDLPPRPECFQHWHPQLLPMLPNVQLTLLIGVHAQKAFLQDKAKPTLTQTVEAWQDYLPKYMPLAHPSPRNIAWFTRHPWYEQEMIPTLQEMVQTVLKG</sequence>
<gene>
    <name evidence="2" type="ORF">GCM10023183_21170</name>
</gene>
<dbReference type="InterPro" id="IPR036895">
    <property type="entry name" value="Uracil-DNA_glycosylase-like_sf"/>
</dbReference>
<evidence type="ECO:0000259" key="1">
    <source>
        <dbReference type="SMART" id="SM00986"/>
    </source>
</evidence>
<dbReference type="InterPro" id="IPR005122">
    <property type="entry name" value="Uracil-DNA_glycosylase-like"/>
</dbReference>
<dbReference type="PANTHER" id="PTHR42160">
    <property type="entry name" value="URACIL-DNA GLYCOSYLASE SUPERFAMILY PROTEIN"/>
    <property type="match status" value="1"/>
</dbReference>
<feature type="domain" description="Uracil-DNA glycosylase-like" evidence="1">
    <location>
        <begin position="1"/>
        <end position="148"/>
    </location>
</feature>
<dbReference type="Proteomes" id="UP001501844">
    <property type="component" value="Unassembled WGS sequence"/>
</dbReference>
<proteinExistence type="predicted"/>
<reference evidence="3" key="1">
    <citation type="journal article" date="2019" name="Int. J. Syst. Evol. Microbiol.">
        <title>The Global Catalogue of Microorganisms (GCM) 10K type strain sequencing project: providing services to taxonomists for standard genome sequencing and annotation.</title>
        <authorList>
            <consortium name="The Broad Institute Genomics Platform"/>
            <consortium name="The Broad Institute Genome Sequencing Center for Infectious Disease"/>
            <person name="Wu L."/>
            <person name="Ma J."/>
        </authorList>
    </citation>
    <scope>NUCLEOTIDE SEQUENCE [LARGE SCALE GENOMIC DNA]</scope>
    <source>
        <strain evidence="3">JCM 17917</strain>
    </source>
</reference>
<evidence type="ECO:0000313" key="2">
    <source>
        <dbReference type="EMBL" id="GAA4306203.1"/>
    </source>
</evidence>
<evidence type="ECO:0000313" key="3">
    <source>
        <dbReference type="Proteomes" id="UP001501844"/>
    </source>
</evidence>
<dbReference type="PANTHER" id="PTHR42160:SF1">
    <property type="entry name" value="URACIL-DNA GLYCOSYLASE SUPERFAMILY PROTEIN"/>
    <property type="match status" value="1"/>
</dbReference>